<name>A0AA41R1Y5_9BACT</name>
<accession>A0AA41R1Y5</accession>
<keyword evidence="3" id="KW-1185">Reference proteome</keyword>
<evidence type="ECO:0000313" key="2">
    <source>
        <dbReference type="EMBL" id="MCJ8500544.1"/>
    </source>
</evidence>
<evidence type="ECO:0000313" key="3">
    <source>
        <dbReference type="Proteomes" id="UP001165427"/>
    </source>
</evidence>
<dbReference type="Pfam" id="PF02915">
    <property type="entry name" value="Rubrerythrin"/>
    <property type="match status" value="1"/>
</dbReference>
<dbReference type="EMBL" id="JALJRB010000007">
    <property type="protein sequence ID" value="MCJ8500544.1"/>
    <property type="molecule type" value="Genomic_DNA"/>
</dbReference>
<sequence>MFTKEDICDIAIQIERNGEAAYRRASREATDPEVARLLAAMADQERDHAHWFEHLDPACRADVPKSRLAAMGRELLQNIMAQQTFSLDPQRLADASDLAEVLAQSIEFENDTVLFYEMLHDFLDDQQVMTQLEGIIQEERNHIVQLKEMAAKVGAVQHSAD</sequence>
<dbReference type="GO" id="GO:0046872">
    <property type="term" value="F:metal ion binding"/>
    <property type="evidence" value="ECO:0007669"/>
    <property type="project" value="InterPro"/>
</dbReference>
<dbReference type="InterPro" id="IPR003251">
    <property type="entry name" value="Rr_diiron-bd_dom"/>
</dbReference>
<dbReference type="SUPFAM" id="SSF47240">
    <property type="entry name" value="Ferritin-like"/>
    <property type="match status" value="1"/>
</dbReference>
<dbReference type="AlphaFoldDB" id="A0AA41R1Y5"/>
<dbReference type="PANTHER" id="PTHR33531">
    <property type="entry name" value="RUBRERYTHRIN SUBFAMILY"/>
    <property type="match status" value="1"/>
</dbReference>
<protein>
    <submittedName>
        <fullName evidence="2">Ferritin family protein</fullName>
    </submittedName>
</protein>
<dbReference type="PANTHER" id="PTHR33531:SF7">
    <property type="entry name" value="HYPOTHETICAL MEMBRANE PROTEIN, CONSERVED"/>
    <property type="match status" value="1"/>
</dbReference>
<organism evidence="2 3">
    <name type="scientific">Desulfatitalea alkaliphila</name>
    <dbReference type="NCBI Taxonomy" id="2929485"/>
    <lineage>
        <taxon>Bacteria</taxon>
        <taxon>Pseudomonadati</taxon>
        <taxon>Thermodesulfobacteriota</taxon>
        <taxon>Desulfobacteria</taxon>
        <taxon>Desulfobacterales</taxon>
        <taxon>Desulfosarcinaceae</taxon>
        <taxon>Desulfatitalea</taxon>
    </lineage>
</organism>
<dbReference type="CDD" id="cd01045">
    <property type="entry name" value="Ferritin_like_AB"/>
    <property type="match status" value="1"/>
</dbReference>
<dbReference type="RefSeq" id="WP_246905231.1">
    <property type="nucleotide sequence ID" value="NZ_JALJRB010000007.1"/>
</dbReference>
<reference evidence="2" key="1">
    <citation type="submission" date="2022-04" db="EMBL/GenBank/DDBJ databases">
        <title>Desulfatitalea alkaliphila sp. nov., a novel anaerobic sulfate-reducing bacterium isolated from terrestrial mud volcano, Taman Peninsula, Russia.</title>
        <authorList>
            <person name="Khomyakova M.A."/>
            <person name="Merkel A.Y."/>
            <person name="Slobodkin A.I."/>
        </authorList>
    </citation>
    <scope>NUCLEOTIDE SEQUENCE</scope>
    <source>
        <strain evidence="2">M08but</strain>
    </source>
</reference>
<gene>
    <name evidence="2" type="ORF">MRX98_08165</name>
</gene>
<dbReference type="InterPro" id="IPR012347">
    <property type="entry name" value="Ferritin-like"/>
</dbReference>
<dbReference type="InterPro" id="IPR009078">
    <property type="entry name" value="Ferritin-like_SF"/>
</dbReference>
<dbReference type="GO" id="GO:0016491">
    <property type="term" value="F:oxidoreductase activity"/>
    <property type="evidence" value="ECO:0007669"/>
    <property type="project" value="InterPro"/>
</dbReference>
<comment type="caution">
    <text evidence="2">The sequence shown here is derived from an EMBL/GenBank/DDBJ whole genome shotgun (WGS) entry which is preliminary data.</text>
</comment>
<dbReference type="Gene3D" id="1.20.1260.10">
    <property type="match status" value="1"/>
</dbReference>
<proteinExistence type="predicted"/>
<evidence type="ECO:0000259" key="1">
    <source>
        <dbReference type="Pfam" id="PF02915"/>
    </source>
</evidence>
<dbReference type="Proteomes" id="UP001165427">
    <property type="component" value="Unassembled WGS sequence"/>
</dbReference>
<feature type="domain" description="Rubrerythrin diiron-binding" evidence="1">
    <location>
        <begin position="9"/>
        <end position="148"/>
    </location>
</feature>